<keyword evidence="3 12" id="KW-0210">Decarboxylase</keyword>
<evidence type="ECO:0000256" key="2">
    <source>
        <dbReference type="ARBA" id="ARBA00022679"/>
    </source>
</evidence>
<dbReference type="SUPFAM" id="SSF56276">
    <property type="entry name" value="S-adenosylmethionine decarboxylase"/>
    <property type="match status" value="1"/>
</dbReference>
<feature type="domain" description="PABS" evidence="14">
    <location>
        <begin position="135"/>
        <end position="373"/>
    </location>
</feature>
<comment type="catalytic activity">
    <reaction evidence="12">
        <text>S-adenosyl-L-methionine + H(+) = S-adenosyl 3-(methylsulfanyl)propylamine + CO2</text>
        <dbReference type="Rhea" id="RHEA:15981"/>
        <dbReference type="ChEBI" id="CHEBI:15378"/>
        <dbReference type="ChEBI" id="CHEBI:16526"/>
        <dbReference type="ChEBI" id="CHEBI:57443"/>
        <dbReference type="ChEBI" id="CHEBI:59789"/>
        <dbReference type="EC" id="4.1.1.50"/>
    </reaction>
</comment>
<feature type="binding site" evidence="11">
    <location>
        <position position="198"/>
    </location>
    <ligand>
        <name>spermidine</name>
        <dbReference type="ChEBI" id="CHEBI:57834"/>
    </ligand>
</feature>
<evidence type="ECO:0000313" key="15">
    <source>
        <dbReference type="EMBL" id="MBM7715865.1"/>
    </source>
</evidence>
<feature type="binding site" evidence="11">
    <location>
        <position position="222"/>
    </location>
    <ligand>
        <name>spermidine</name>
        <dbReference type="ChEBI" id="CHEBI:57834"/>
    </ligand>
</feature>
<feature type="binding site" evidence="11">
    <location>
        <position position="242"/>
    </location>
    <ligand>
        <name>S-methyl-5'-thioadenosine</name>
        <dbReference type="ChEBI" id="CHEBI:17509"/>
    </ligand>
</feature>
<keyword evidence="7 12" id="KW-0865">Zymogen</keyword>
<dbReference type="GO" id="GO:0004766">
    <property type="term" value="F:spermidine synthase activity"/>
    <property type="evidence" value="ECO:0007669"/>
    <property type="project" value="UniProtKB-EC"/>
</dbReference>
<comment type="PTM">
    <text evidence="12">Is synthesized initially as an inactive proenzyme. Formation of the active enzyme involves a self-maturation process in which the active site pyruvoyl group is generated from an internal serine residue via an autocatalytic post-translational modification. Two non-identical subunits are generated from the proenzyme in this reaction, and the pyruvate is formed at the N-terminus of the alpha chain, which is derived from the carboxyl end of the proenzyme. The post-translation cleavage follows an unusual pathway, termed non-hydrolytic serinolysis, in which the side chain hydroxyl group of the serine supplies its oxygen atom to form the C-terminus of the beta chain, while the remainder of the serine residue undergoes an oxidative deamination to produce ammonia and the pyruvoyl group blocking the N-terminus of the alpha chain.</text>
</comment>
<feature type="binding site" evidence="11">
    <location>
        <position position="301"/>
    </location>
    <ligand>
        <name>S-methyl-5'-thioadenosine</name>
        <dbReference type="ChEBI" id="CHEBI:17509"/>
    </ligand>
</feature>
<evidence type="ECO:0000256" key="12">
    <source>
        <dbReference type="HAMAP-Rule" id="MF_00464"/>
    </source>
</evidence>
<gene>
    <name evidence="12" type="primary">speH</name>
    <name evidence="11" type="synonym">speE</name>
    <name evidence="15" type="ORF">JOC94_002854</name>
</gene>
<dbReference type="Proteomes" id="UP000823485">
    <property type="component" value="Unassembled WGS sequence"/>
</dbReference>
<dbReference type="InterPro" id="IPR003826">
    <property type="entry name" value="AdoMetDC_fam_prok"/>
</dbReference>
<evidence type="ECO:0000259" key="14">
    <source>
        <dbReference type="PROSITE" id="PS51006"/>
    </source>
</evidence>
<accession>A0ABS2R914</accession>
<feature type="modified residue" description="Pyruvic acid (Ser); by autocatalysis" evidence="12">
    <location>
        <position position="66"/>
    </location>
</feature>
<feature type="active site" description="Proton acceptor" evidence="11 13">
    <location>
        <position position="294"/>
    </location>
</feature>
<feature type="active site" description="Schiff-base intermediate with substrate; via pyruvic acid" evidence="12">
    <location>
        <position position="66"/>
    </location>
</feature>
<dbReference type="HAMAP" id="MF_00464">
    <property type="entry name" value="AdoMetDC_1"/>
    <property type="match status" value="1"/>
</dbReference>
<comment type="similarity">
    <text evidence="1 11">Belongs to the spermidine/spermine synthase family.</text>
</comment>
<comment type="cofactor">
    <cofactor evidence="12">
        <name>pyruvate</name>
        <dbReference type="ChEBI" id="CHEBI:15361"/>
    </cofactor>
    <text evidence="12">Binds 1 pyruvoyl group covalently per subunit.</text>
</comment>
<dbReference type="SUPFAM" id="SSF53335">
    <property type="entry name" value="S-adenosyl-L-methionine-dependent methyltransferases"/>
    <property type="match status" value="1"/>
</dbReference>
<comment type="caution">
    <text evidence="15">The sequence shown here is derived from an EMBL/GenBank/DDBJ whole genome shotgun (WGS) entry which is preliminary data.</text>
</comment>
<comment type="caution">
    <text evidence="12">Lacks conserved residue(s) required for the propagation of feature annotation.</text>
</comment>
<dbReference type="InterPro" id="IPR016067">
    <property type="entry name" value="S-AdoMet_deCO2ase_core"/>
</dbReference>
<comment type="catalytic activity">
    <reaction evidence="11">
        <text>S-adenosyl 3-(methylsulfanyl)propylamine + putrescine = S-methyl-5'-thioadenosine + spermidine + H(+)</text>
        <dbReference type="Rhea" id="RHEA:12721"/>
        <dbReference type="ChEBI" id="CHEBI:15378"/>
        <dbReference type="ChEBI" id="CHEBI:17509"/>
        <dbReference type="ChEBI" id="CHEBI:57443"/>
        <dbReference type="ChEBI" id="CHEBI:57834"/>
        <dbReference type="ChEBI" id="CHEBI:326268"/>
        <dbReference type="EC" id="2.5.1.16"/>
    </reaction>
</comment>
<evidence type="ECO:0000256" key="6">
    <source>
        <dbReference type="ARBA" id="ARBA00023115"/>
    </source>
</evidence>
<dbReference type="PANTHER" id="PTHR43317:SF1">
    <property type="entry name" value="THERMOSPERMINE SYNTHASE ACAULIS5"/>
    <property type="match status" value="1"/>
</dbReference>
<dbReference type="InterPro" id="IPR017716">
    <property type="entry name" value="S-AdoMet_deCOase_pro-enz"/>
</dbReference>
<feature type="binding site" evidence="11">
    <location>
        <position position="169"/>
    </location>
    <ligand>
        <name>S-methyl-5'-thioadenosine</name>
        <dbReference type="ChEBI" id="CHEBI:17509"/>
    </ligand>
</feature>
<comment type="function">
    <text evidence="12">Catalyzes the decarboxylation of S-adenosylmethionine to S-adenosylmethioninamine (dcAdoMet), the propylamine donor required for the synthesis of the polyamines spermine and spermidine from the diamine putrescine.</text>
</comment>
<comment type="pathway">
    <text evidence="11">Amine and polyamine biosynthesis; spermidine biosynthesis; spermidine from putrescine: step 1/1.</text>
</comment>
<evidence type="ECO:0000256" key="4">
    <source>
        <dbReference type="ARBA" id="ARBA00022813"/>
    </source>
</evidence>
<name>A0ABS2R914_9BACI</name>
<dbReference type="CDD" id="cd02440">
    <property type="entry name" value="AdoMet_MTases"/>
    <property type="match status" value="1"/>
</dbReference>
<comment type="pathway">
    <text evidence="12">Amine and polyamine biosynthesis; S-adenosylmethioninamine biosynthesis; S-adenosylmethioninamine from S-adenosyl-L-methionine: step 1/1.</text>
</comment>
<protein>
    <recommendedName>
        <fullName evidence="12">S-adenosylmethionine decarboxylase proenzyme</fullName>
        <shortName evidence="12">AdoMetDC</shortName>
        <shortName evidence="12">SAMDC</shortName>
        <ecNumber evidence="12">4.1.1.50</ecNumber>
    </recommendedName>
    <component>
        <recommendedName>
            <fullName evidence="12">S-adenosylmethionine decarboxylase beta chain</fullName>
        </recommendedName>
    </component>
    <component>
        <recommendedName>
            <fullName evidence="12">S-adenosylmethionine decarboxylase alpha chain</fullName>
        </recommendedName>
    </component>
</protein>
<keyword evidence="4 12" id="KW-0068">Autocatalytic cleavage</keyword>
<dbReference type="NCBIfam" id="TIGR03330">
    <property type="entry name" value="SAM_DCase_Bsu"/>
    <property type="match status" value="1"/>
</dbReference>
<feature type="chain" id="PRO_5044900917" description="S-adenosylmethionine decarboxylase beta chain" evidence="12">
    <location>
        <begin position="1"/>
        <end position="65"/>
    </location>
</feature>
<dbReference type="Gene3D" id="3.60.90.10">
    <property type="entry name" value="S-adenosylmethionine decarboxylase"/>
    <property type="match status" value="1"/>
</dbReference>
<dbReference type="PROSITE" id="PS01330">
    <property type="entry name" value="PABS_1"/>
    <property type="match status" value="1"/>
</dbReference>
<dbReference type="HAMAP" id="MF_00198">
    <property type="entry name" value="Spermidine_synth"/>
    <property type="match status" value="1"/>
</dbReference>
<keyword evidence="8 12" id="KW-0456">Lyase</keyword>
<keyword evidence="12" id="KW-0949">S-adenosyl-L-methionine</keyword>
<dbReference type="PROSITE" id="PS51006">
    <property type="entry name" value="PABS_2"/>
    <property type="match status" value="1"/>
</dbReference>
<sequence length="432" mass="48899">MEATGVIGQHFIVDAYDCNASVIDCADEVKSLILESLRELRLEILMAYFHTFSPQGVTGTIVISSSHFSIHTWPEYRYTALDLYTCSHQDVWNVLQRFLRKIGARRVFMHEIPRGHKSRIFSGNESIREPGKPLHVTNKERGNESDMKVLKELINGKHNILYRGFSGFQDILLVEGKDLRLYLNDELQFSSLDERYYHEALVFPAMELAKARKRILILGGGDGLALREILKYTDVAHVDLVDIDPVMIRLAKDEPALAAINAGSLWDSRVKVHIMDAMEYLKKTMEGYDVIIVDFPDPADPTTSLLYTKELFIGAGRHLNAGGVVSCQSNSPRDTPRVYWSIAKTLNTAGFKTKAYYTVVPSFGVWGFHLASRENIMKIIPDISVPHRAIDSNLEKLFHLPPSLQPPKTGLISNCIKALKLHVIYQKEINQF</sequence>
<keyword evidence="10 12" id="KW-0670">Pyruvate</keyword>
<comment type="function">
    <text evidence="11">Catalyzes the irreversible transfer of a propylamine group from the amino donor S-adenosylmethioninamine (decarboxy-AdoMet) to putrescine (1,4-diaminobutane) to yield spermidine.</text>
</comment>
<keyword evidence="16" id="KW-1185">Reference proteome</keyword>
<evidence type="ECO:0000256" key="13">
    <source>
        <dbReference type="PROSITE-ProRule" id="PRU00354"/>
    </source>
</evidence>
<dbReference type="InterPro" id="IPR001045">
    <property type="entry name" value="Spermi_synthase"/>
</dbReference>
<comment type="subunit">
    <text evidence="12">Heterotetramer of two alpha and two beta chains arranged as a dimer of alpha/beta heterodimers.</text>
</comment>
<feature type="binding site" evidence="11">
    <location>
        <begin position="276"/>
        <end position="277"/>
    </location>
    <ligand>
        <name>S-methyl-5'-thioadenosine</name>
        <dbReference type="ChEBI" id="CHEBI:17509"/>
    </ligand>
</feature>
<keyword evidence="9 12" id="KW-0704">Schiff base</keyword>
<reference evidence="15 16" key="1">
    <citation type="submission" date="2021-01" db="EMBL/GenBank/DDBJ databases">
        <title>Genomic Encyclopedia of Type Strains, Phase IV (KMG-IV): sequencing the most valuable type-strain genomes for metagenomic binning, comparative biology and taxonomic classification.</title>
        <authorList>
            <person name="Goeker M."/>
        </authorList>
    </citation>
    <scope>NUCLEOTIDE SEQUENCE [LARGE SCALE GENOMIC DNA]</scope>
    <source>
        <strain evidence="15 16">DSM 105453</strain>
    </source>
</reference>
<comment type="similarity">
    <text evidence="12">Belongs to the prokaryotic AdoMetDC family. Type 1 subfamily.</text>
</comment>
<dbReference type="PANTHER" id="PTHR43317">
    <property type="entry name" value="THERMOSPERMINE SYNTHASE ACAULIS5"/>
    <property type="match status" value="1"/>
</dbReference>
<dbReference type="InterPro" id="IPR030373">
    <property type="entry name" value="PABS_CS"/>
</dbReference>
<keyword evidence="6 12" id="KW-0620">Polyamine biosynthesis</keyword>
<evidence type="ECO:0000313" key="16">
    <source>
        <dbReference type="Proteomes" id="UP000823485"/>
    </source>
</evidence>
<organism evidence="15 16">
    <name type="scientific">Siminovitchia thermophila</name>
    <dbReference type="NCBI Taxonomy" id="1245522"/>
    <lineage>
        <taxon>Bacteria</taxon>
        <taxon>Bacillati</taxon>
        <taxon>Bacillota</taxon>
        <taxon>Bacilli</taxon>
        <taxon>Bacillales</taxon>
        <taxon>Bacillaceae</taxon>
        <taxon>Siminovitchia</taxon>
    </lineage>
</organism>
<comment type="subunit">
    <text evidence="11">Homodimer or homotetramer.</text>
</comment>
<dbReference type="InterPro" id="IPR030374">
    <property type="entry name" value="PABS"/>
</dbReference>
<evidence type="ECO:0000256" key="1">
    <source>
        <dbReference type="ARBA" id="ARBA00007867"/>
    </source>
</evidence>
<keyword evidence="2 11" id="KW-0808">Transferase</keyword>
<evidence type="ECO:0000256" key="7">
    <source>
        <dbReference type="ARBA" id="ARBA00023145"/>
    </source>
</evidence>
<evidence type="ECO:0000256" key="3">
    <source>
        <dbReference type="ARBA" id="ARBA00022793"/>
    </source>
</evidence>
<dbReference type="InterPro" id="IPR029063">
    <property type="entry name" value="SAM-dependent_MTases_sf"/>
</dbReference>
<dbReference type="Gene3D" id="3.40.50.150">
    <property type="entry name" value="Vaccinia Virus protein VP39"/>
    <property type="match status" value="1"/>
</dbReference>
<feature type="active site" description="Proton acceptor; for processing activity" evidence="12">
    <location>
        <position position="71"/>
    </location>
</feature>
<keyword evidence="5 12" id="KW-0745">Spermidine biosynthesis</keyword>
<evidence type="ECO:0000256" key="11">
    <source>
        <dbReference type="HAMAP-Rule" id="MF_00198"/>
    </source>
</evidence>
<feature type="chain" id="PRO_5044900918" description="S-adenosylmethionine decarboxylase alpha chain" evidence="12">
    <location>
        <begin position="66"/>
        <end position="432"/>
    </location>
</feature>
<evidence type="ECO:0000256" key="8">
    <source>
        <dbReference type="ARBA" id="ARBA00023239"/>
    </source>
</evidence>
<dbReference type="Pfam" id="PF01564">
    <property type="entry name" value="Spermine_synth"/>
    <property type="match status" value="1"/>
</dbReference>
<feature type="active site" description="Proton donor; for catalytic activity" evidence="12">
    <location>
        <position position="86"/>
    </location>
</feature>
<dbReference type="Pfam" id="PF02675">
    <property type="entry name" value="AdoMet_dc"/>
    <property type="match status" value="1"/>
</dbReference>
<evidence type="ECO:0000256" key="10">
    <source>
        <dbReference type="ARBA" id="ARBA00023317"/>
    </source>
</evidence>
<evidence type="ECO:0000256" key="5">
    <source>
        <dbReference type="ARBA" id="ARBA00023066"/>
    </source>
</evidence>
<proteinExistence type="inferred from homology"/>
<dbReference type="EC" id="4.1.1.50" evidence="12"/>
<evidence type="ECO:0000256" key="9">
    <source>
        <dbReference type="ARBA" id="ARBA00023270"/>
    </source>
</evidence>
<dbReference type="EMBL" id="JAFBFH010000019">
    <property type="protein sequence ID" value="MBM7715865.1"/>
    <property type="molecule type" value="Genomic_DNA"/>
</dbReference>